<dbReference type="InterPro" id="IPR016167">
    <property type="entry name" value="FAD-bd_PCMH_sub1"/>
</dbReference>
<keyword evidence="3" id="KW-0285">Flavoprotein</keyword>
<feature type="domain" description="FAD-binding PCMH-type" evidence="6">
    <location>
        <begin position="32"/>
        <end position="203"/>
    </location>
</feature>
<gene>
    <name evidence="7" type="ORF">ACFFMS_18030</name>
</gene>
<dbReference type="SUPFAM" id="SSF56176">
    <property type="entry name" value="FAD-binding/transporter-associated domain-like"/>
    <property type="match status" value="1"/>
</dbReference>
<organism evidence="7 8">
    <name type="scientific">Ectobacillus funiculus</name>
    <dbReference type="NCBI Taxonomy" id="137993"/>
    <lineage>
        <taxon>Bacteria</taxon>
        <taxon>Bacillati</taxon>
        <taxon>Bacillota</taxon>
        <taxon>Bacilli</taxon>
        <taxon>Bacillales</taxon>
        <taxon>Bacillaceae</taxon>
        <taxon>Ectobacillus</taxon>
    </lineage>
</organism>
<dbReference type="Gene3D" id="3.30.43.10">
    <property type="entry name" value="Uridine Diphospho-n-acetylenolpyruvylglucosamine Reductase, domain 2"/>
    <property type="match status" value="1"/>
</dbReference>
<dbReference type="Pfam" id="PF08031">
    <property type="entry name" value="BBE"/>
    <property type="match status" value="1"/>
</dbReference>
<evidence type="ECO:0000256" key="2">
    <source>
        <dbReference type="ARBA" id="ARBA00005466"/>
    </source>
</evidence>
<reference evidence="7 8" key="1">
    <citation type="submission" date="2024-09" db="EMBL/GenBank/DDBJ databases">
        <authorList>
            <person name="Sun Q."/>
            <person name="Mori K."/>
        </authorList>
    </citation>
    <scope>NUCLEOTIDE SEQUENCE [LARGE SCALE GENOMIC DNA]</scope>
    <source>
        <strain evidence="7 8">JCM 11201</strain>
    </source>
</reference>
<comment type="similarity">
    <text evidence="2">Belongs to the oxygen-dependent FAD-linked oxidoreductase family.</text>
</comment>
<evidence type="ECO:0000256" key="4">
    <source>
        <dbReference type="ARBA" id="ARBA00022827"/>
    </source>
</evidence>
<accession>A0ABV5WI31</accession>
<evidence type="ECO:0000256" key="5">
    <source>
        <dbReference type="ARBA" id="ARBA00023002"/>
    </source>
</evidence>
<dbReference type="PANTHER" id="PTHR42973:SF39">
    <property type="entry name" value="FAD-BINDING PCMH-TYPE DOMAIN-CONTAINING PROTEIN"/>
    <property type="match status" value="1"/>
</dbReference>
<evidence type="ECO:0000259" key="6">
    <source>
        <dbReference type="PROSITE" id="PS51387"/>
    </source>
</evidence>
<keyword evidence="8" id="KW-1185">Reference proteome</keyword>
<dbReference type="Gene3D" id="3.40.462.20">
    <property type="match status" value="1"/>
</dbReference>
<dbReference type="InterPro" id="IPR016166">
    <property type="entry name" value="FAD-bd_PCMH"/>
</dbReference>
<comment type="caution">
    <text evidence="7">The sequence shown here is derived from an EMBL/GenBank/DDBJ whole genome shotgun (WGS) entry which is preliminary data.</text>
</comment>
<dbReference type="EMBL" id="JBHMAF010000120">
    <property type="protein sequence ID" value="MFB9760262.1"/>
    <property type="molecule type" value="Genomic_DNA"/>
</dbReference>
<evidence type="ECO:0000313" key="8">
    <source>
        <dbReference type="Proteomes" id="UP001589609"/>
    </source>
</evidence>
<dbReference type="InterPro" id="IPR036318">
    <property type="entry name" value="FAD-bd_PCMH-like_sf"/>
</dbReference>
<dbReference type="Gene3D" id="3.30.465.10">
    <property type="match status" value="1"/>
</dbReference>
<keyword evidence="4" id="KW-0274">FAD</keyword>
<evidence type="ECO:0000256" key="1">
    <source>
        <dbReference type="ARBA" id="ARBA00001974"/>
    </source>
</evidence>
<dbReference type="InterPro" id="IPR016169">
    <property type="entry name" value="FAD-bd_PCMH_sub2"/>
</dbReference>
<dbReference type="RefSeq" id="WP_379950584.1">
    <property type="nucleotide sequence ID" value="NZ_JBHMAF010000120.1"/>
</dbReference>
<protein>
    <submittedName>
        <fullName evidence="7">FAD-binding oxidoreductase</fullName>
    </submittedName>
</protein>
<dbReference type="PANTHER" id="PTHR42973">
    <property type="entry name" value="BINDING OXIDOREDUCTASE, PUTATIVE (AFU_ORTHOLOGUE AFUA_1G17690)-RELATED"/>
    <property type="match status" value="1"/>
</dbReference>
<sequence>MDYGKEPELTGRIVIPGDPQYDSARKEFNTFFDKYPLVIVFAQETQDVVNAVRWALNRKVPIRMRSGRHNYEGLSVVNAGIVIDVSEMTQLEIDYESGIATLGTGWRNVALTETLGSKGFVVPTGICATPAIAGLTLGGGHSILSRTWGLTQDHLLELEMVSANGRVIRANANNHSDLFWASRGGGGGNFGICTSFRFRTHHIETVGFAEISWDLQDLKSVLRVWQDYTLPDADNRLTTTLFMSKGVEPNLLMQGVFLGSSRELRRLLEPLLRAGSPLTVTIEDMPWVEVAPLVYARNPSTPLPFKSVGPYVYDLLPEKALNTIERFINESPLNNTTSVLFHGLNGAVAKIPNRATAYFYRKALSNMTLFATWSRPEGAAPGIRWVEDFRREMIPFTKGVYVNTPDLSIKNWPAAYYGSNFDRLTRVKAKYDPKNVFSFPQSIPPARFI</sequence>
<dbReference type="InterPro" id="IPR050416">
    <property type="entry name" value="FAD-linked_Oxidoreductase"/>
</dbReference>
<dbReference type="PROSITE" id="PS51387">
    <property type="entry name" value="FAD_PCMH"/>
    <property type="match status" value="1"/>
</dbReference>
<dbReference type="InterPro" id="IPR012951">
    <property type="entry name" value="BBE"/>
</dbReference>
<proteinExistence type="inferred from homology"/>
<dbReference type="Proteomes" id="UP001589609">
    <property type="component" value="Unassembled WGS sequence"/>
</dbReference>
<name>A0ABV5WI31_9BACI</name>
<dbReference type="InterPro" id="IPR006094">
    <property type="entry name" value="Oxid_FAD_bind_N"/>
</dbReference>
<keyword evidence="5" id="KW-0560">Oxidoreductase</keyword>
<evidence type="ECO:0000256" key="3">
    <source>
        <dbReference type="ARBA" id="ARBA00022630"/>
    </source>
</evidence>
<evidence type="ECO:0000313" key="7">
    <source>
        <dbReference type="EMBL" id="MFB9760262.1"/>
    </source>
</evidence>
<comment type="cofactor">
    <cofactor evidence="1">
        <name>FAD</name>
        <dbReference type="ChEBI" id="CHEBI:57692"/>
    </cofactor>
</comment>
<dbReference type="Pfam" id="PF01565">
    <property type="entry name" value="FAD_binding_4"/>
    <property type="match status" value="1"/>
</dbReference>